<evidence type="ECO:0000259" key="8">
    <source>
        <dbReference type="SMART" id="SM00934"/>
    </source>
</evidence>
<keyword evidence="5" id="KW-0554">One-carbon metabolism</keyword>
<comment type="similarity">
    <text evidence="3">Belongs to the HPS/KGPDC family. HPS subfamily.</text>
</comment>
<keyword evidence="10" id="KW-1185">Reference proteome</keyword>
<dbReference type="RefSeq" id="WP_245736010.1">
    <property type="nucleotide sequence ID" value="NZ_FOEH01000001.1"/>
</dbReference>
<keyword evidence="7" id="KW-0119">Carbohydrate metabolism</keyword>
<proteinExistence type="inferred from homology"/>
<dbReference type="Proteomes" id="UP000198733">
    <property type="component" value="Unassembled WGS sequence"/>
</dbReference>
<keyword evidence="6" id="KW-0456">Lyase</keyword>
<evidence type="ECO:0000256" key="6">
    <source>
        <dbReference type="ARBA" id="ARBA00023239"/>
    </source>
</evidence>
<evidence type="ECO:0000256" key="7">
    <source>
        <dbReference type="ARBA" id="ARBA00023277"/>
    </source>
</evidence>
<dbReference type="EC" id="4.1.2.43" evidence="4"/>
<dbReference type="PANTHER" id="PTHR35039">
    <property type="entry name" value="3-KETO-L-GULONATE-6-PHOSPHATE DECARBOXYLASE SGBH-RELATED"/>
    <property type="match status" value="1"/>
</dbReference>
<accession>A0A1H9B809</accession>
<dbReference type="InterPro" id="IPR001754">
    <property type="entry name" value="OMPdeCOase_dom"/>
</dbReference>
<name>A0A1H9B809_9BACI</name>
<reference evidence="9 10" key="1">
    <citation type="submission" date="2016-10" db="EMBL/GenBank/DDBJ databases">
        <authorList>
            <person name="Varghese N."/>
            <person name="Submissions S."/>
        </authorList>
    </citation>
    <scope>NUCLEOTIDE SEQUENCE [LARGE SCALE GENOMIC DNA]</scope>
    <source>
        <strain evidence="9 10">CGMCC 1.7734</strain>
    </source>
</reference>
<comment type="catalytic activity">
    <reaction evidence="1">
        <text>D-ribulose 5-phosphate + formaldehyde = D-arabino-hex-3-ulose 6-phosphate</text>
        <dbReference type="Rhea" id="RHEA:25201"/>
        <dbReference type="ChEBI" id="CHEBI:16842"/>
        <dbReference type="ChEBI" id="CHEBI:58121"/>
        <dbReference type="ChEBI" id="CHEBI:58542"/>
        <dbReference type="EC" id="4.1.2.43"/>
    </reaction>
</comment>
<dbReference type="CDD" id="cd04726">
    <property type="entry name" value="KGPDC_HPS"/>
    <property type="match status" value="1"/>
</dbReference>
<comment type="pathway">
    <text evidence="2">One-carbon metabolism; formaldehyde assimilation via RuMP pathway; D-fructose 6-phosphate from D-ribulose 5-phosphate and formaldehyde: step 1/2.</text>
</comment>
<evidence type="ECO:0000256" key="5">
    <source>
        <dbReference type="ARBA" id="ARBA00022563"/>
    </source>
</evidence>
<dbReference type="EMBL" id="FOEH01000001">
    <property type="protein sequence ID" value="SEP84955.1"/>
    <property type="molecule type" value="Genomic_DNA"/>
</dbReference>
<comment type="caution">
    <text evidence="9">The sequence shown here is derived from an EMBL/GenBank/DDBJ whole genome shotgun (WGS) entry which is preliminary data.</text>
</comment>
<feature type="domain" description="Orotidine 5'-phosphate decarboxylase" evidence="8">
    <location>
        <begin position="1"/>
        <end position="199"/>
    </location>
</feature>
<dbReference type="InterPro" id="IPR013785">
    <property type="entry name" value="Aldolase_TIM"/>
</dbReference>
<evidence type="ECO:0000256" key="2">
    <source>
        <dbReference type="ARBA" id="ARBA00005014"/>
    </source>
</evidence>
<dbReference type="NCBIfam" id="TIGR03128">
    <property type="entry name" value="RuMP_HxlA"/>
    <property type="match status" value="1"/>
</dbReference>
<gene>
    <name evidence="9" type="ORF">SAMN05216232_1076</name>
</gene>
<dbReference type="SMART" id="SM00934">
    <property type="entry name" value="OMPdecase"/>
    <property type="match status" value="1"/>
</dbReference>
<dbReference type="InterPro" id="IPR041710">
    <property type="entry name" value="HPS/KGPDC"/>
</dbReference>
<evidence type="ECO:0000256" key="4">
    <source>
        <dbReference type="ARBA" id="ARBA00012890"/>
    </source>
</evidence>
<sequence>MIQIALDRMGKEECFKIVAQINRYIDYIEIGTGVIKQYGMSIVQEMKEMYPEKEILADMKTCDAGKHETHQAFEAGADYTTVMGFSADKTIIDSLQVAEEHRKHIVVDLLGITTKDRILELKEIGVKAVSMHIGKDMQGETSLEILENYQDVLEGFTIFVAGGIDPECVQYFSKLNPNVYIIGSYITGSLNPEQAAKNMQEVIGK</sequence>
<protein>
    <recommendedName>
        <fullName evidence="4">3-hexulose-6-phosphate synthase</fullName>
        <ecNumber evidence="4">4.1.2.43</ecNumber>
    </recommendedName>
</protein>
<dbReference type="PANTHER" id="PTHR35039:SF3">
    <property type="entry name" value="3-KETO-L-GULONATE-6-PHOSPHATE DECARBOXYLASE SGBH-RELATED"/>
    <property type="match status" value="1"/>
</dbReference>
<evidence type="ECO:0000313" key="9">
    <source>
        <dbReference type="EMBL" id="SEP84955.1"/>
    </source>
</evidence>
<dbReference type="Pfam" id="PF00215">
    <property type="entry name" value="OMPdecase"/>
    <property type="match status" value="1"/>
</dbReference>
<dbReference type="InterPro" id="IPR011060">
    <property type="entry name" value="RibuloseP-bd_barrel"/>
</dbReference>
<evidence type="ECO:0000256" key="1">
    <source>
        <dbReference type="ARBA" id="ARBA00000718"/>
    </source>
</evidence>
<evidence type="ECO:0000313" key="10">
    <source>
        <dbReference type="Proteomes" id="UP000198733"/>
    </source>
</evidence>
<organism evidence="9 10">
    <name type="scientific">Virgibacillus subterraneus</name>
    <dbReference type="NCBI Taxonomy" id="621109"/>
    <lineage>
        <taxon>Bacteria</taxon>
        <taxon>Bacillati</taxon>
        <taxon>Bacillota</taxon>
        <taxon>Bacilli</taxon>
        <taxon>Bacillales</taxon>
        <taxon>Bacillaceae</taxon>
        <taxon>Virgibacillus</taxon>
    </lineage>
</organism>
<dbReference type="Gene3D" id="3.20.20.70">
    <property type="entry name" value="Aldolase class I"/>
    <property type="match status" value="1"/>
</dbReference>
<dbReference type="SUPFAM" id="SSF51366">
    <property type="entry name" value="Ribulose-phoshate binding barrel"/>
    <property type="match status" value="1"/>
</dbReference>
<evidence type="ECO:0000256" key="3">
    <source>
        <dbReference type="ARBA" id="ARBA00006350"/>
    </source>
</evidence>
<dbReference type="InterPro" id="IPR017553">
    <property type="entry name" value="3-hexulose-6-phosphate_synth"/>
</dbReference>